<gene>
    <name evidence="8" type="ORF">ACFSYC_11035</name>
</gene>
<evidence type="ECO:0000256" key="2">
    <source>
        <dbReference type="ARBA" id="ARBA00022603"/>
    </source>
</evidence>
<dbReference type="InterPro" id="IPR011639">
    <property type="entry name" value="MethylTrfase_TaqI-like_dom"/>
</dbReference>
<dbReference type="GO" id="GO:0008168">
    <property type="term" value="F:methyltransferase activity"/>
    <property type="evidence" value="ECO:0007669"/>
    <property type="project" value="UniProtKB-KW"/>
</dbReference>
<organism evidence="8 9">
    <name type="scientific">Mucilaginibacter antarcticus</name>
    <dbReference type="NCBI Taxonomy" id="1855725"/>
    <lineage>
        <taxon>Bacteria</taxon>
        <taxon>Pseudomonadati</taxon>
        <taxon>Bacteroidota</taxon>
        <taxon>Sphingobacteriia</taxon>
        <taxon>Sphingobacteriales</taxon>
        <taxon>Sphingobacteriaceae</taxon>
        <taxon>Mucilaginibacter</taxon>
    </lineage>
</organism>
<dbReference type="RefSeq" id="WP_377127153.1">
    <property type="nucleotide sequence ID" value="NZ_JBHUHN010000001.1"/>
</dbReference>
<keyword evidence="9" id="KW-1185">Reference proteome</keyword>
<feature type="coiled-coil region" evidence="6">
    <location>
        <begin position="621"/>
        <end position="680"/>
    </location>
</feature>
<sequence>MLNSEQLKPILENSYNRNDWYKILRQNFNVNVLRENPPPIVSVAGNEFNATAYELGDFNTTEGHKVGIYEVAVPGVKQIYRNKVGLRNLLKNVYQTDVDAALIVFTQGDKWRFSYVSEVTTRNPETGLRESTKTDPKRYTYLFGKNEKAKTAADRFADIKRADASTGQGITLKGLQDTFNVEKMSKEFFDKYRKHYGAFLSYLIGENEEGKASGVAAEQFKTIFNADDKKARDFVKKMLGRIVFLYFLEKKGWLGVPEHESWGKGDPDFLRNLFDKSKDQEGFYPLVLEPLFHNTLNQVRDGDFFAIDNTLFNGIEYNKYKIPFLNGGLFEPEAYNTDFLIFPAELFKNLFAFFDRYNFTVHEDSPQEHTVAVDPEMLGHIFENLLEDNKDKGAFYTPKEIVHYMCQESLIEYLCTKCEAESDENLRAGIEGFIKNQELGGIAEYDEIILQALRDVKICDPAIGSGAFPMGVLLEIFHSVETLYYEFDATKRIWDLEDGWNPAKVKLSIIENSIYGVDIEPGAVDIARLRFWLSLVVDEVKPQPLPNLDYKIMQGNSLLESFEDIDLCVKVGEEENSLFRDETKFSLSDITKLKTQVKKYFKADTPTKKATLQASINQVINKFISERIAEKQKRNDEATNDASNSLVLESRRSPTSEALKIKQQGNLKKLRSTLEKLIKDGEHIRELQNELLLMRQSKVYPYFLWHLWFSDVFDDGGFDIVIGNPPYIQLQSMKKQTDLLQAAGYETFSRTGDIYCLFYEVGFELLKTEGILTYITSNKWMRSAYGERLKDYFLRETNPLLLLDFGGYQVFETATVDTNILVSQKAIYSGRTNTCVLNKSLKSLNKMSDFIRQNINETYLDSGSWAVLNSIETAIKKKMETIGVPLKDWDINIYRGILTGYNEAFIIDEKTKNEIISKSKSADLSEIIRPILRGRDVQIPSRMG</sequence>
<dbReference type="PRINTS" id="PR00507">
    <property type="entry name" value="N12N6MTFRASE"/>
</dbReference>
<dbReference type="GO" id="GO:0032259">
    <property type="term" value="P:methylation"/>
    <property type="evidence" value="ECO:0007669"/>
    <property type="project" value="UniProtKB-KW"/>
</dbReference>
<dbReference type="InterPro" id="IPR029063">
    <property type="entry name" value="SAM-dependent_MTases_sf"/>
</dbReference>
<evidence type="ECO:0000256" key="5">
    <source>
        <dbReference type="ARBA" id="ARBA00047942"/>
    </source>
</evidence>
<comment type="catalytic activity">
    <reaction evidence="5">
        <text>a 2'-deoxyadenosine in DNA + S-adenosyl-L-methionine = an N(6)-methyl-2'-deoxyadenosine in DNA + S-adenosyl-L-homocysteine + H(+)</text>
        <dbReference type="Rhea" id="RHEA:15197"/>
        <dbReference type="Rhea" id="RHEA-COMP:12418"/>
        <dbReference type="Rhea" id="RHEA-COMP:12419"/>
        <dbReference type="ChEBI" id="CHEBI:15378"/>
        <dbReference type="ChEBI" id="CHEBI:57856"/>
        <dbReference type="ChEBI" id="CHEBI:59789"/>
        <dbReference type="ChEBI" id="CHEBI:90615"/>
        <dbReference type="ChEBI" id="CHEBI:90616"/>
        <dbReference type="EC" id="2.1.1.72"/>
    </reaction>
</comment>
<protein>
    <recommendedName>
        <fullName evidence="1">site-specific DNA-methyltransferase (adenine-specific)</fullName>
        <ecNumber evidence="1">2.1.1.72</ecNumber>
    </recommendedName>
</protein>
<dbReference type="InterPro" id="IPR050953">
    <property type="entry name" value="N4_N6_ade-DNA_methylase"/>
</dbReference>
<accession>A0ABW5XQG9</accession>
<evidence type="ECO:0000313" key="9">
    <source>
        <dbReference type="Proteomes" id="UP001597601"/>
    </source>
</evidence>
<evidence type="ECO:0000259" key="7">
    <source>
        <dbReference type="Pfam" id="PF07669"/>
    </source>
</evidence>
<dbReference type="EC" id="2.1.1.72" evidence="1"/>
<dbReference type="Proteomes" id="UP001597601">
    <property type="component" value="Unassembled WGS sequence"/>
</dbReference>
<reference evidence="9" key="1">
    <citation type="journal article" date="2019" name="Int. J. Syst. Evol. Microbiol.">
        <title>The Global Catalogue of Microorganisms (GCM) 10K type strain sequencing project: providing services to taxonomists for standard genome sequencing and annotation.</title>
        <authorList>
            <consortium name="The Broad Institute Genomics Platform"/>
            <consortium name="The Broad Institute Genome Sequencing Center for Infectious Disease"/>
            <person name="Wu L."/>
            <person name="Ma J."/>
        </authorList>
    </citation>
    <scope>NUCLEOTIDE SEQUENCE [LARGE SCALE GENOMIC DNA]</scope>
    <source>
        <strain evidence="9">KCTC 52232</strain>
    </source>
</reference>
<dbReference type="Gene3D" id="3.40.50.150">
    <property type="entry name" value="Vaccinia Virus protein VP39"/>
    <property type="match status" value="2"/>
</dbReference>
<evidence type="ECO:0000256" key="4">
    <source>
        <dbReference type="ARBA" id="ARBA00022691"/>
    </source>
</evidence>
<keyword evidence="4" id="KW-0949">S-adenosyl-L-methionine</keyword>
<name>A0ABW5XQG9_9SPHI</name>
<evidence type="ECO:0000256" key="3">
    <source>
        <dbReference type="ARBA" id="ARBA00022679"/>
    </source>
</evidence>
<feature type="domain" description="Type II methyltransferase M.TaqI-like" evidence="7">
    <location>
        <begin position="512"/>
        <end position="811"/>
    </location>
</feature>
<comment type="caution">
    <text evidence="8">The sequence shown here is derived from an EMBL/GenBank/DDBJ whole genome shotgun (WGS) entry which is preliminary data.</text>
</comment>
<dbReference type="InterPro" id="IPR002052">
    <property type="entry name" value="DNA_methylase_N6_adenine_CS"/>
</dbReference>
<evidence type="ECO:0000313" key="8">
    <source>
        <dbReference type="EMBL" id="MFD2865221.1"/>
    </source>
</evidence>
<dbReference type="SUPFAM" id="SSF53335">
    <property type="entry name" value="S-adenosyl-L-methionine-dependent methyltransferases"/>
    <property type="match status" value="1"/>
</dbReference>
<dbReference type="PROSITE" id="PS00092">
    <property type="entry name" value="N6_MTASE"/>
    <property type="match status" value="1"/>
</dbReference>
<evidence type="ECO:0000256" key="6">
    <source>
        <dbReference type="SAM" id="Coils"/>
    </source>
</evidence>
<keyword evidence="2 8" id="KW-0489">Methyltransferase</keyword>
<dbReference type="PANTHER" id="PTHR33841:SF1">
    <property type="entry name" value="DNA METHYLTRANSFERASE A"/>
    <property type="match status" value="1"/>
</dbReference>
<dbReference type="EMBL" id="JBHUON010000011">
    <property type="protein sequence ID" value="MFD2865221.1"/>
    <property type="molecule type" value="Genomic_DNA"/>
</dbReference>
<keyword evidence="3" id="KW-0808">Transferase</keyword>
<dbReference type="Pfam" id="PF07669">
    <property type="entry name" value="Eco57I"/>
    <property type="match status" value="1"/>
</dbReference>
<keyword evidence="6" id="KW-0175">Coiled coil</keyword>
<evidence type="ECO:0000256" key="1">
    <source>
        <dbReference type="ARBA" id="ARBA00011900"/>
    </source>
</evidence>
<proteinExistence type="predicted"/>
<dbReference type="PANTHER" id="PTHR33841">
    <property type="entry name" value="DNA METHYLTRANSFERASE YEEA-RELATED"/>
    <property type="match status" value="1"/>
</dbReference>